<reference evidence="4" key="2">
    <citation type="submission" date="2021-01" db="EMBL/GenBank/DDBJ databases">
        <authorList>
            <person name="Schikora-Tamarit M.A."/>
        </authorList>
    </citation>
    <scope>NUCLEOTIDE SEQUENCE</scope>
    <source>
        <strain evidence="4">CBS6075</strain>
    </source>
</reference>
<protein>
    <recommendedName>
        <fullName evidence="3">GOLD domain-containing protein</fullName>
    </recommendedName>
</protein>
<sequence>MTRMPPMAFIKTSTHASSKSVFIISSVISVLSLEHQILTYLHQIFKNWTRKDRIWGATHKNIGFRKVSVLGFFRATVFINILIVLTLINPVGALRFGITVPPSAGNAIDLVQSVNDYQSRLHSASKLSRKERQLLTEQFENRVTDYITSNTCLRYHLKDHIQVEQLAEKEMYFDMSNILISLDMEINKPIELRRQQLNINVIDRHGNTLRRKTNLQEQNVQMVVDFPLYNHKDDYKSEYFDLCFENINIDQSWRSSPKNIDAYLTIKFGVPEILKTYEENSKNLGSVKSELLRIENDIDQLTAQMRQLLTDESKLRNTNEAILSNFSICAIFTVIVLVVSTVTQLWWFINHMKKKNIL</sequence>
<dbReference type="SMART" id="SM01190">
    <property type="entry name" value="EMP24_GP25L"/>
    <property type="match status" value="1"/>
</dbReference>
<keyword evidence="2" id="KW-1133">Transmembrane helix</keyword>
<comment type="caution">
    <text evidence="4">The sequence shown here is derived from an EMBL/GenBank/DDBJ whole genome shotgun (WGS) entry which is preliminary data.</text>
</comment>
<proteinExistence type="predicted"/>
<keyword evidence="5" id="KW-1185">Reference proteome</keyword>
<evidence type="ECO:0000259" key="3">
    <source>
        <dbReference type="SMART" id="SM01190"/>
    </source>
</evidence>
<evidence type="ECO:0000256" key="2">
    <source>
        <dbReference type="SAM" id="Phobius"/>
    </source>
</evidence>
<dbReference type="Proteomes" id="UP000769157">
    <property type="component" value="Unassembled WGS sequence"/>
</dbReference>
<evidence type="ECO:0000313" key="4">
    <source>
        <dbReference type="EMBL" id="KAH3661557.1"/>
    </source>
</evidence>
<feature type="domain" description="GOLD" evidence="3">
    <location>
        <begin position="152"/>
        <end position="353"/>
    </location>
</feature>
<feature type="transmembrane region" description="Helical" evidence="2">
    <location>
        <begin position="69"/>
        <end position="88"/>
    </location>
</feature>
<accession>A0A9P8NYI9</accession>
<feature type="transmembrane region" description="Helical" evidence="2">
    <location>
        <begin position="322"/>
        <end position="349"/>
    </location>
</feature>
<dbReference type="AlphaFoldDB" id="A0A9P8NYI9"/>
<keyword evidence="1" id="KW-0175">Coiled coil</keyword>
<evidence type="ECO:0000256" key="1">
    <source>
        <dbReference type="SAM" id="Coils"/>
    </source>
</evidence>
<dbReference type="Pfam" id="PF01105">
    <property type="entry name" value="EMP24_GP25L"/>
    <property type="match status" value="1"/>
</dbReference>
<gene>
    <name evidence="4" type="ORF">OGAPHI_006405</name>
</gene>
<dbReference type="EMBL" id="JAEUBE010000439">
    <property type="protein sequence ID" value="KAH3661557.1"/>
    <property type="molecule type" value="Genomic_DNA"/>
</dbReference>
<dbReference type="RefSeq" id="XP_046058670.1">
    <property type="nucleotide sequence ID" value="XM_046207689.1"/>
</dbReference>
<name>A0A9P8NYI9_9ASCO</name>
<evidence type="ECO:0000313" key="5">
    <source>
        <dbReference type="Proteomes" id="UP000769157"/>
    </source>
</evidence>
<organism evidence="4 5">
    <name type="scientific">Ogataea philodendri</name>
    <dbReference type="NCBI Taxonomy" id="1378263"/>
    <lineage>
        <taxon>Eukaryota</taxon>
        <taxon>Fungi</taxon>
        <taxon>Dikarya</taxon>
        <taxon>Ascomycota</taxon>
        <taxon>Saccharomycotina</taxon>
        <taxon>Pichiomycetes</taxon>
        <taxon>Pichiales</taxon>
        <taxon>Pichiaceae</taxon>
        <taxon>Ogataea</taxon>
    </lineage>
</organism>
<dbReference type="InterPro" id="IPR009038">
    <property type="entry name" value="GOLD_dom"/>
</dbReference>
<dbReference type="GeneID" id="70238369"/>
<keyword evidence="2" id="KW-0472">Membrane</keyword>
<feature type="coiled-coil region" evidence="1">
    <location>
        <begin position="284"/>
        <end position="318"/>
    </location>
</feature>
<dbReference type="OrthoDB" id="3993898at2759"/>
<reference evidence="4" key="1">
    <citation type="journal article" date="2021" name="Open Biol.">
        <title>Shared evolutionary footprints suggest mitochondrial oxidative damage underlies multiple complex I losses in fungi.</title>
        <authorList>
            <person name="Schikora-Tamarit M.A."/>
            <person name="Marcet-Houben M."/>
            <person name="Nosek J."/>
            <person name="Gabaldon T."/>
        </authorList>
    </citation>
    <scope>NUCLEOTIDE SEQUENCE</scope>
    <source>
        <strain evidence="4">CBS6075</strain>
    </source>
</reference>
<keyword evidence="2" id="KW-0812">Transmembrane</keyword>